<dbReference type="EMBL" id="CADIKH010000004">
    <property type="protein sequence ID" value="CAB3749833.1"/>
    <property type="molecule type" value="Genomic_DNA"/>
</dbReference>
<evidence type="ECO:0000313" key="2">
    <source>
        <dbReference type="Proteomes" id="UP000494363"/>
    </source>
</evidence>
<protein>
    <submittedName>
        <fullName evidence="1">Uncharacterized protein</fullName>
    </submittedName>
</protein>
<keyword evidence="2" id="KW-1185">Reference proteome</keyword>
<organism evidence="1 2">
    <name type="scientific">Paraburkholderia humisilvae</name>
    <dbReference type="NCBI Taxonomy" id="627669"/>
    <lineage>
        <taxon>Bacteria</taxon>
        <taxon>Pseudomonadati</taxon>
        <taxon>Pseudomonadota</taxon>
        <taxon>Betaproteobacteria</taxon>
        <taxon>Burkholderiales</taxon>
        <taxon>Burkholderiaceae</taxon>
        <taxon>Paraburkholderia</taxon>
    </lineage>
</organism>
<accession>A0A6J5D7A3</accession>
<sequence length="515" mass="56754">MGREQKINKVIATLPRHVLAWLRQMQQAAPGQRSLESFSEAEWSRLIGFLKALRAVPDADVLPDPRNPHAIGAFAYAIMTCAKRLGRLPPGFSTGVRAIALAPDFYDDSLKTVSGVRAYAPSLVGLRPVARSVYAPGRHNIRRVSVPRFLSHLTAELESPSKDSRLRAQAIIRGKDKEFRRTQGLVYSPFISMNRDAIRRLAAETDGADLIVSLERGGSYVADQIGAVLSAHGGRRIPHLRIPKPSSAQLSIIHAEFQRAFPPGVSVGVKEFDKKTSHVLMLVRTVETMLRHEPDKSLNLIVTETVVGGGSTNGLLMGLGYLLRRYDKLCIRLLLHRHTSHQDAPENVRVTRDVDLTSQLSDIVLASSGGQKLRLTNFSDEVASRIARIMERLDRYIPAIRGPDLPGRNGRWHARARVSVASGFYVLGEDIDVFLSGRRTVQVGGQSASVAARAPVIIFRSNRGILIEPGCMMNSRQLLQMIVAGAFDSLIESLGIRIEDQPDADSLAFSHRRGF</sequence>
<dbReference type="AlphaFoldDB" id="A0A6J5D7A3"/>
<evidence type="ECO:0000313" key="1">
    <source>
        <dbReference type="EMBL" id="CAB3749833.1"/>
    </source>
</evidence>
<gene>
    <name evidence="1" type="ORF">LMG29542_01121</name>
</gene>
<reference evidence="1 2" key="1">
    <citation type="submission" date="2020-04" db="EMBL/GenBank/DDBJ databases">
        <authorList>
            <person name="De Canck E."/>
        </authorList>
    </citation>
    <scope>NUCLEOTIDE SEQUENCE [LARGE SCALE GENOMIC DNA]</scope>
    <source>
        <strain evidence="1 2">LMG 29542</strain>
    </source>
</reference>
<proteinExistence type="predicted"/>
<name>A0A6J5D7A3_9BURK</name>
<dbReference type="RefSeq" id="WP_175225461.1">
    <property type="nucleotide sequence ID" value="NZ_CADIKH010000004.1"/>
</dbReference>
<dbReference type="Proteomes" id="UP000494363">
    <property type="component" value="Unassembled WGS sequence"/>
</dbReference>